<evidence type="ECO:0000313" key="2">
    <source>
        <dbReference type="Proteomes" id="UP000193933"/>
    </source>
</evidence>
<reference evidence="1 2" key="1">
    <citation type="journal article" date="2017" name="Antonie Van Leeuwenhoek">
        <title>Phylogenomic resolution of the bacterial genus Pantoea and its relationship with Erwinia and Tatumella.</title>
        <authorList>
            <person name="Palmer M."/>
            <person name="Steenkamp E.T."/>
            <person name="Coetzee M.P."/>
            <person name="Chan W.Y."/>
            <person name="van Zyl E."/>
            <person name="De Maayer P."/>
            <person name="Coutinho T.A."/>
            <person name="Blom J."/>
            <person name="Smits T.H."/>
            <person name="Duffy B."/>
            <person name="Venter S.N."/>
        </authorList>
    </citation>
    <scope>NUCLEOTIDE SEQUENCE [LARGE SCALE GENOMIC DNA]</scope>
    <source>
        <strain evidence="1 2">LMG 24534</strain>
    </source>
</reference>
<organism evidence="1 2">
    <name type="scientific">Pantoea conspicua</name>
    <dbReference type="NCBI Taxonomy" id="472705"/>
    <lineage>
        <taxon>Bacteria</taxon>
        <taxon>Pseudomonadati</taxon>
        <taxon>Pseudomonadota</taxon>
        <taxon>Gammaproteobacteria</taxon>
        <taxon>Enterobacterales</taxon>
        <taxon>Erwiniaceae</taxon>
        <taxon>Pantoea</taxon>
    </lineage>
</organism>
<gene>
    <name evidence="1" type="ORF">HA41_00470</name>
</gene>
<dbReference type="Proteomes" id="UP000193933">
    <property type="component" value="Unassembled WGS sequence"/>
</dbReference>
<protein>
    <submittedName>
        <fullName evidence="1">Uncharacterized protein</fullName>
    </submittedName>
</protein>
<sequence length="65" mass="6875">MSKETGGAAFPLPMGSETVEGCEGMQLRDYFAAKALPLINGNGSVDEYAKAAYDMADAMLRARGQ</sequence>
<comment type="caution">
    <text evidence="1">The sequence shown here is derived from an EMBL/GenBank/DDBJ whole genome shotgun (WGS) entry which is preliminary data.</text>
</comment>
<dbReference type="OrthoDB" id="7031433at2"/>
<dbReference type="RefSeq" id="WP_094119092.1">
    <property type="nucleotide sequence ID" value="NZ_MLFN01000001.1"/>
</dbReference>
<dbReference type="AlphaFoldDB" id="A0A1X1C2Q1"/>
<name>A0A1X1C2Q1_9GAMM</name>
<accession>A0A1X1C2Q1</accession>
<proteinExistence type="predicted"/>
<evidence type="ECO:0000313" key="1">
    <source>
        <dbReference type="EMBL" id="ORM55940.1"/>
    </source>
</evidence>
<keyword evidence="2" id="KW-1185">Reference proteome</keyword>
<dbReference type="EMBL" id="MLFN01000001">
    <property type="protein sequence ID" value="ORM55940.1"/>
    <property type="molecule type" value="Genomic_DNA"/>
</dbReference>